<evidence type="ECO:0000313" key="2">
    <source>
        <dbReference type="Proteomes" id="UP000193411"/>
    </source>
</evidence>
<comment type="caution">
    <text evidence="1">The sequence shown here is derived from an EMBL/GenBank/DDBJ whole genome shotgun (WGS) entry which is preliminary data.</text>
</comment>
<protein>
    <submittedName>
        <fullName evidence="1">Uncharacterized protein</fullName>
    </submittedName>
</protein>
<organism evidence="1 2">
    <name type="scientific">Catenaria anguillulae PL171</name>
    <dbReference type="NCBI Taxonomy" id="765915"/>
    <lineage>
        <taxon>Eukaryota</taxon>
        <taxon>Fungi</taxon>
        <taxon>Fungi incertae sedis</taxon>
        <taxon>Blastocladiomycota</taxon>
        <taxon>Blastocladiomycetes</taxon>
        <taxon>Blastocladiales</taxon>
        <taxon>Catenariaceae</taxon>
        <taxon>Catenaria</taxon>
    </lineage>
</organism>
<evidence type="ECO:0000313" key="1">
    <source>
        <dbReference type="EMBL" id="ORZ39665.1"/>
    </source>
</evidence>
<dbReference type="AlphaFoldDB" id="A0A1Y2HYG3"/>
<proteinExistence type="predicted"/>
<reference evidence="1 2" key="1">
    <citation type="submission" date="2016-07" db="EMBL/GenBank/DDBJ databases">
        <title>Pervasive Adenine N6-methylation of Active Genes in Fungi.</title>
        <authorList>
            <consortium name="DOE Joint Genome Institute"/>
            <person name="Mondo S.J."/>
            <person name="Dannebaum R.O."/>
            <person name="Kuo R.C."/>
            <person name="Labutti K."/>
            <person name="Haridas S."/>
            <person name="Kuo A."/>
            <person name="Salamov A."/>
            <person name="Ahrendt S.R."/>
            <person name="Lipzen A."/>
            <person name="Sullivan W."/>
            <person name="Andreopoulos W.B."/>
            <person name="Clum A."/>
            <person name="Lindquist E."/>
            <person name="Daum C."/>
            <person name="Ramamoorthy G.K."/>
            <person name="Gryganskyi A."/>
            <person name="Culley D."/>
            <person name="Magnuson J.K."/>
            <person name="James T.Y."/>
            <person name="O'Malley M.A."/>
            <person name="Stajich J.E."/>
            <person name="Spatafora J.W."/>
            <person name="Visel A."/>
            <person name="Grigoriev I.V."/>
        </authorList>
    </citation>
    <scope>NUCLEOTIDE SEQUENCE [LARGE SCALE GENOMIC DNA]</scope>
    <source>
        <strain evidence="1 2">PL171</strain>
    </source>
</reference>
<dbReference type="EMBL" id="MCFL01000005">
    <property type="protein sequence ID" value="ORZ39665.1"/>
    <property type="molecule type" value="Genomic_DNA"/>
</dbReference>
<name>A0A1Y2HYG3_9FUNG</name>
<gene>
    <name evidence="1" type="ORF">BCR44DRAFT_1252077</name>
</gene>
<dbReference type="Proteomes" id="UP000193411">
    <property type="component" value="Unassembled WGS sequence"/>
</dbReference>
<sequence length="218" mass="22936">MKLCTLKHGDLAPQHLVVFINGLHARGCNHAGRQLVQDICIARVHKSRIRQVEGARHGKRLRDTWRQVDPHGKLLLRAFERCPRHARGAATGSGCRHGVGHGCRGHNANVTDTSRIAPGWCRGHVGRASSHGRGRRHPARVGGSVGKAFGGGGGSRGGALSLANVFGQGRVGEPAAWADGRGAGHGRLMVDVAAMIRGTRQECGRGRGRLGDGDGGPG</sequence>
<keyword evidence="2" id="KW-1185">Reference proteome</keyword>
<accession>A0A1Y2HYG3</accession>